<feature type="transmembrane region" description="Helical" evidence="6">
    <location>
        <begin position="261"/>
        <end position="284"/>
    </location>
</feature>
<evidence type="ECO:0000256" key="6">
    <source>
        <dbReference type="SAM" id="Phobius"/>
    </source>
</evidence>
<feature type="transmembrane region" description="Helical" evidence="6">
    <location>
        <begin position="372"/>
        <end position="391"/>
    </location>
</feature>
<dbReference type="InterPro" id="IPR044550">
    <property type="entry name" value="WzxE"/>
</dbReference>
<feature type="transmembrane region" description="Helical" evidence="6">
    <location>
        <begin position="227"/>
        <end position="249"/>
    </location>
</feature>
<keyword evidence="4 6" id="KW-1133">Transmembrane helix</keyword>
<evidence type="ECO:0000313" key="7">
    <source>
        <dbReference type="EMBL" id="AII86267.1"/>
    </source>
</evidence>
<keyword evidence="2" id="KW-1003">Cell membrane</keyword>
<dbReference type="Proteomes" id="UP000028680">
    <property type="component" value="Chromosome"/>
</dbReference>
<feature type="transmembrane region" description="Helical" evidence="6">
    <location>
        <begin position="89"/>
        <end position="108"/>
    </location>
</feature>
<evidence type="ECO:0000256" key="3">
    <source>
        <dbReference type="ARBA" id="ARBA00022692"/>
    </source>
</evidence>
<feature type="transmembrane region" description="Helical" evidence="6">
    <location>
        <begin position="347"/>
        <end position="365"/>
    </location>
</feature>
<dbReference type="CDD" id="cd13125">
    <property type="entry name" value="MATE_like_10"/>
    <property type="match status" value="1"/>
</dbReference>
<dbReference type="EMBL" id="CP003984">
    <property type="protein sequence ID" value="AII86267.1"/>
    <property type="molecule type" value="Genomic_DNA"/>
</dbReference>
<feature type="transmembrane region" description="Helical" evidence="6">
    <location>
        <begin position="9"/>
        <end position="29"/>
    </location>
</feature>
<keyword evidence="8" id="KW-1185">Reference proteome</keyword>
<organism evidence="7 8">
    <name type="scientific">Planktomarina temperata RCA23</name>
    <dbReference type="NCBI Taxonomy" id="666509"/>
    <lineage>
        <taxon>Bacteria</taxon>
        <taxon>Pseudomonadati</taxon>
        <taxon>Pseudomonadota</taxon>
        <taxon>Alphaproteobacteria</taxon>
        <taxon>Rhodobacterales</taxon>
        <taxon>Paracoccaceae</taxon>
        <taxon>Planktomarina</taxon>
    </lineage>
</organism>
<keyword evidence="3 6" id="KW-0812">Transmembrane</keyword>
<dbReference type="RefSeq" id="WP_044049151.1">
    <property type="nucleotide sequence ID" value="NZ_CP003984.1"/>
</dbReference>
<dbReference type="PANTHER" id="PTHR30250:SF30">
    <property type="entry name" value="LIPID III FLIPPASE"/>
    <property type="match status" value="1"/>
</dbReference>
<dbReference type="InterPro" id="IPR050833">
    <property type="entry name" value="Poly_Biosynth_Transport"/>
</dbReference>
<comment type="subcellular location">
    <subcellularLocation>
        <location evidence="1">Cell membrane</location>
        <topology evidence="1">Multi-pass membrane protein</topology>
    </subcellularLocation>
</comment>
<feature type="transmembrane region" description="Helical" evidence="6">
    <location>
        <begin position="397"/>
        <end position="416"/>
    </location>
</feature>
<feature type="transmembrane region" description="Helical" evidence="6">
    <location>
        <begin position="305"/>
        <end position="327"/>
    </location>
</feature>
<feature type="transmembrane region" description="Helical" evidence="6">
    <location>
        <begin position="456"/>
        <end position="474"/>
    </location>
</feature>
<evidence type="ECO:0000256" key="4">
    <source>
        <dbReference type="ARBA" id="ARBA00022989"/>
    </source>
</evidence>
<reference evidence="7 8" key="1">
    <citation type="journal article" date="2014" name="ISME J.">
        <title>Adaptation of an abundant Roseobacter RCA organism to pelagic systems revealed by genomic and transcriptomic analyses.</title>
        <authorList>
            <person name="Voget S."/>
            <person name="Wemheuer B."/>
            <person name="Brinkhoff T."/>
            <person name="Vollmers J."/>
            <person name="Dietrich S."/>
            <person name="Giebel H.A."/>
            <person name="Beardsley C."/>
            <person name="Sardemann C."/>
            <person name="Bakenhus I."/>
            <person name="Billerbeck S."/>
            <person name="Daniel R."/>
            <person name="Simon M."/>
        </authorList>
    </citation>
    <scope>NUCLEOTIDE SEQUENCE [LARGE SCALE GENOMIC DNA]</scope>
    <source>
        <strain evidence="7 8">RCA23</strain>
    </source>
</reference>
<dbReference type="PANTHER" id="PTHR30250">
    <property type="entry name" value="PST FAMILY PREDICTED COLANIC ACID TRANSPORTER"/>
    <property type="match status" value="1"/>
</dbReference>
<evidence type="ECO:0000313" key="8">
    <source>
        <dbReference type="Proteomes" id="UP000028680"/>
    </source>
</evidence>
<name>A0AAN0RHJ9_9RHOB</name>
<proteinExistence type="predicted"/>
<feature type="transmembrane region" description="Helical" evidence="6">
    <location>
        <begin position="428"/>
        <end position="450"/>
    </location>
</feature>
<evidence type="ECO:0000256" key="1">
    <source>
        <dbReference type="ARBA" id="ARBA00004651"/>
    </source>
</evidence>
<keyword evidence="5 6" id="KW-0472">Membrane</keyword>
<feature type="transmembrane region" description="Helical" evidence="6">
    <location>
        <begin position="182"/>
        <end position="201"/>
    </location>
</feature>
<feature type="transmembrane region" description="Helical" evidence="6">
    <location>
        <begin position="128"/>
        <end position="146"/>
    </location>
</feature>
<sequence>MSDLSSSRSLIKSMLVIGSAQVVNILISIVRMKVLAVLLGPSGVGLLSIYTSLRGMVTQTTGLGMESSGVREIASSRGDEATLSRVRRVLFAAHLIQGTLAMIAVWLLHERIAIWLFGDVLRATEVGLIGIAILIGLLASAQTTLLQGLRKIGDLGRVTVIGAFVGTLVGLAAVWLQGERGLIWFILVQPLAVVLIALHYTRHLPKPIAARLSLVELWEVWKPMAKLGAAFMLGGLATAATLLLVRGLISKELGLDAAGYFAAAWGITMTYVGFLLGAMGADYYPRLTEVIHDKVAAVRLMNDQAQLGLAIGGPVLLLLIGLAPWVITLLYSSAFEPAVSLLQWQMVGNVFKLASWALAFSIIAAARGKTFFLMELSFNIVFLSMVLIFLPHVGLEVTAYAFVLGYLVYLTIVYVLARNIHGFRWQTLSLGLLGLHTSLGVALLVLALIAPFAAAVASPLLAAATGLFSLRVILIKTGPGGRLTARLTRIYEVIGWPIVHKNETR</sequence>
<accession>A0AAN0RHJ9</accession>
<dbReference type="KEGG" id="ptp:RCA23_c07090"/>
<dbReference type="AlphaFoldDB" id="A0AAN0RHJ9"/>
<protein>
    <submittedName>
        <fullName evidence="7">Polysaccharide biosynthesis protein</fullName>
    </submittedName>
</protein>
<feature type="transmembrane region" description="Helical" evidence="6">
    <location>
        <begin position="35"/>
        <end position="53"/>
    </location>
</feature>
<gene>
    <name evidence="7" type="ORF">RCA23_c07090</name>
</gene>
<dbReference type="GO" id="GO:0009246">
    <property type="term" value="P:enterobacterial common antigen biosynthetic process"/>
    <property type="evidence" value="ECO:0007669"/>
    <property type="project" value="InterPro"/>
</dbReference>
<feature type="transmembrane region" description="Helical" evidence="6">
    <location>
        <begin position="158"/>
        <end position="176"/>
    </location>
</feature>
<evidence type="ECO:0000256" key="5">
    <source>
        <dbReference type="ARBA" id="ARBA00023136"/>
    </source>
</evidence>
<dbReference type="Pfam" id="PF13440">
    <property type="entry name" value="Polysacc_synt_3"/>
    <property type="match status" value="1"/>
</dbReference>
<dbReference type="GO" id="GO:0005886">
    <property type="term" value="C:plasma membrane"/>
    <property type="evidence" value="ECO:0007669"/>
    <property type="project" value="UniProtKB-SubCell"/>
</dbReference>
<evidence type="ECO:0000256" key="2">
    <source>
        <dbReference type="ARBA" id="ARBA00022475"/>
    </source>
</evidence>